<evidence type="ECO:0000313" key="2">
    <source>
        <dbReference type="Proteomes" id="UP000830671"/>
    </source>
</evidence>
<name>A0A9Q8T6M8_9PEZI</name>
<evidence type="ECO:0000313" key="1">
    <source>
        <dbReference type="EMBL" id="UQC90196.1"/>
    </source>
</evidence>
<reference evidence="1" key="1">
    <citation type="journal article" date="2021" name="Mol. Plant Microbe Interact.">
        <title>Complete Genome Sequence of the Plant-Pathogenic Fungus Colletotrichum lupini.</title>
        <authorList>
            <person name="Baroncelli R."/>
            <person name="Pensec F."/>
            <person name="Da Lio D."/>
            <person name="Boufleur T."/>
            <person name="Vicente I."/>
            <person name="Sarrocco S."/>
            <person name="Picot A."/>
            <person name="Baraldi E."/>
            <person name="Sukno S."/>
            <person name="Thon M."/>
            <person name="Le Floch G."/>
        </authorList>
    </citation>
    <scope>NUCLEOTIDE SEQUENCE</scope>
    <source>
        <strain evidence="1">IMI 504893</strain>
    </source>
</reference>
<protein>
    <submittedName>
        <fullName evidence="1">Uncharacterized protein</fullName>
    </submittedName>
</protein>
<sequence length="281" mass="31655">MDEAKVVIIPSSVEEMWGITLPAPKKRSEDFNEKFDLNPGLGVACCAGDRNRVEGVYEGLNPSDESLLVPPSRKTFSRMDPPKRPPHTPYFYLDRKHLTDPTKTYLGAGVVLSNLLASTEENNVRCDGDFDDSILHTDSDTNRRQILYLGHFVNRVPLSRYSPKCILMFAGRWVDCHSSILVGQSCVWWGTPRYASGRLKVIPTTWSFWPREPFPESEDPLLEVFLSLFCVEDKTGSRQVLWAHGEYPFLPMVTLRSVRNPVRQMIPGTPGPTAKVDAKSG</sequence>
<dbReference type="KEGG" id="clup:CLUP02_15726"/>
<dbReference type="Proteomes" id="UP000830671">
    <property type="component" value="Chromosome 8"/>
</dbReference>
<dbReference type="RefSeq" id="XP_049151797.1">
    <property type="nucleotide sequence ID" value="XM_049294650.1"/>
</dbReference>
<dbReference type="EMBL" id="CP019480">
    <property type="protein sequence ID" value="UQC90196.1"/>
    <property type="molecule type" value="Genomic_DNA"/>
</dbReference>
<proteinExistence type="predicted"/>
<dbReference type="AlphaFoldDB" id="A0A9Q8T6M8"/>
<accession>A0A9Q8T6M8</accession>
<dbReference type="GeneID" id="73349660"/>
<gene>
    <name evidence="1" type="ORF">CLUP02_15726</name>
</gene>
<organism evidence="1 2">
    <name type="scientific">Colletotrichum lupini</name>
    <dbReference type="NCBI Taxonomy" id="145971"/>
    <lineage>
        <taxon>Eukaryota</taxon>
        <taxon>Fungi</taxon>
        <taxon>Dikarya</taxon>
        <taxon>Ascomycota</taxon>
        <taxon>Pezizomycotina</taxon>
        <taxon>Sordariomycetes</taxon>
        <taxon>Hypocreomycetidae</taxon>
        <taxon>Glomerellales</taxon>
        <taxon>Glomerellaceae</taxon>
        <taxon>Colletotrichum</taxon>
        <taxon>Colletotrichum acutatum species complex</taxon>
    </lineage>
</organism>
<keyword evidence="2" id="KW-1185">Reference proteome</keyword>